<name>F0JHY7_9BACT</name>
<keyword evidence="1" id="KW-0732">Signal</keyword>
<protein>
    <submittedName>
        <fullName evidence="2">Uncharacterized protein</fullName>
    </submittedName>
</protein>
<dbReference type="AlphaFoldDB" id="F0JHY7"/>
<evidence type="ECO:0000256" key="1">
    <source>
        <dbReference type="SAM" id="SignalP"/>
    </source>
</evidence>
<accession>F0JHY7</accession>
<evidence type="ECO:0000313" key="2">
    <source>
        <dbReference type="EMBL" id="EGB14117.1"/>
    </source>
</evidence>
<reference evidence="2 3" key="1">
    <citation type="journal article" date="2011" name="J. Bacteriol.">
        <title>Genome sequence of the mercury-methylating strain Desulfovibrio desulfuricans ND132.</title>
        <authorList>
            <person name="Brown S.D."/>
            <person name="Gilmour C.C."/>
            <person name="Kucken A.M."/>
            <person name="Wall J.D."/>
            <person name="Elias D.A."/>
            <person name="Brandt C.C."/>
            <person name="Podar M."/>
            <person name="Chertkov O."/>
            <person name="Held B."/>
            <person name="Bruce D.C."/>
            <person name="Detter J.C."/>
            <person name="Tapia R."/>
            <person name="Han C.S."/>
            <person name="Goodwin L.A."/>
            <person name="Cheng J.F."/>
            <person name="Pitluck S."/>
            <person name="Woyke T."/>
            <person name="Mikhailova N."/>
            <person name="Ivanova N.N."/>
            <person name="Han J."/>
            <person name="Lucas S."/>
            <person name="Lapidus A.L."/>
            <person name="Land M.L."/>
            <person name="Hauser L.J."/>
            <person name="Palumbo A.V."/>
        </authorList>
    </citation>
    <scope>NUCLEOTIDE SEQUENCE [LARGE SCALE GENOMIC DNA]</scope>
    <source>
        <strain evidence="2 3">ND132</strain>
    </source>
</reference>
<dbReference type="SUPFAM" id="SSF56935">
    <property type="entry name" value="Porins"/>
    <property type="match status" value="1"/>
</dbReference>
<dbReference type="HOGENOM" id="CLU_042511_0_0_7"/>
<proteinExistence type="predicted"/>
<feature type="chain" id="PRO_5003253649" evidence="1">
    <location>
        <begin position="24"/>
        <end position="428"/>
    </location>
</feature>
<dbReference type="OrthoDB" id="5464498at2"/>
<dbReference type="InterPro" id="IPR059232">
    <property type="entry name" value="Porin_put"/>
</dbReference>
<dbReference type="RefSeq" id="WP_014321545.1">
    <property type="nucleotide sequence ID" value="NC_016803.1"/>
</dbReference>
<evidence type="ECO:0000313" key="3">
    <source>
        <dbReference type="Proteomes" id="UP000007845"/>
    </source>
</evidence>
<dbReference type="KEGG" id="ddn:DND132_0902"/>
<sequence length="428" mass="46324" precursor="true">MKRLSLLAIALIMVLGMAASASAAPEVAISGNVLINAVWKNNWDFSKVADEKNMTIYQRADLYFTVTANENLKGVLGLRSNKDQWGGTETQLGNPGGNNGSNALYVRDAYIDFNWPGTDVNVKAGIQYLALPTAIGGSSWILGDRAGAVMVSAPVTDNVSVLAGYTRLFDTTGNSNVTDDGQVDAWLLALPLNFEGVSATPFFLYSNTGVNSVLGDATTYWAGTDFTMSLFDPFVIKADINYGNSDNDIDTADASGWLFDLGVDYTGFDFMTVSAYFVYTTGEDDDAANGSERMPILVNDWAVGSFFFGGGSITGDDMDSSELGFWTLGVSLTGIQSFAEGLTHDFHLLYVKGTNDKDSVVAGTTVDGRYLTEKDSLWEVDFNTAYAVYDELTLYGQLGYINSDFDKDIWADVDNDAWKVATGVVYKF</sequence>
<dbReference type="EMBL" id="CP003220">
    <property type="protein sequence ID" value="EGB14117.1"/>
    <property type="molecule type" value="Genomic_DNA"/>
</dbReference>
<dbReference type="Proteomes" id="UP000007845">
    <property type="component" value="Chromosome"/>
</dbReference>
<dbReference type="NCBIfam" id="NF033939">
    <property type="entry name" value="DESULF_POR1"/>
    <property type="match status" value="1"/>
</dbReference>
<dbReference type="STRING" id="641491.DND132_0902"/>
<gene>
    <name evidence="2" type="ORF">DND132_0902</name>
</gene>
<organism evidence="2 3">
    <name type="scientific">Pseudodesulfovibrio mercurii</name>
    <dbReference type="NCBI Taxonomy" id="641491"/>
    <lineage>
        <taxon>Bacteria</taxon>
        <taxon>Pseudomonadati</taxon>
        <taxon>Thermodesulfobacteriota</taxon>
        <taxon>Desulfovibrionia</taxon>
        <taxon>Desulfovibrionales</taxon>
        <taxon>Desulfovibrionaceae</taxon>
    </lineage>
</organism>
<feature type="signal peptide" evidence="1">
    <location>
        <begin position="1"/>
        <end position="23"/>
    </location>
</feature>
<keyword evidence="3" id="KW-1185">Reference proteome</keyword>
<dbReference type="eggNOG" id="ENOG502ZCBE">
    <property type="taxonomic scope" value="Bacteria"/>
</dbReference>